<gene>
    <name evidence="3" type="ORF">EKO27_g1508</name>
</gene>
<evidence type="ECO:0000256" key="1">
    <source>
        <dbReference type="SAM" id="MobiDB-lite"/>
    </source>
</evidence>
<dbReference type="AlphaFoldDB" id="A0A439DGS4"/>
<feature type="region of interest" description="Disordered" evidence="1">
    <location>
        <begin position="52"/>
        <end position="71"/>
    </location>
</feature>
<evidence type="ECO:0000313" key="4">
    <source>
        <dbReference type="Proteomes" id="UP000286045"/>
    </source>
</evidence>
<feature type="chain" id="PRO_5019270818" evidence="2">
    <location>
        <begin position="20"/>
        <end position="71"/>
    </location>
</feature>
<keyword evidence="2" id="KW-0732">Signal</keyword>
<evidence type="ECO:0000313" key="3">
    <source>
        <dbReference type="EMBL" id="RWA13615.1"/>
    </source>
</evidence>
<dbReference type="EMBL" id="RYZI01000023">
    <property type="protein sequence ID" value="RWA13615.1"/>
    <property type="molecule type" value="Genomic_DNA"/>
</dbReference>
<proteinExistence type="predicted"/>
<keyword evidence="4" id="KW-1185">Reference proteome</keyword>
<name>A0A439DGS4_9PEZI</name>
<organism evidence="3 4">
    <name type="scientific">Xylaria grammica</name>
    <dbReference type="NCBI Taxonomy" id="363999"/>
    <lineage>
        <taxon>Eukaryota</taxon>
        <taxon>Fungi</taxon>
        <taxon>Dikarya</taxon>
        <taxon>Ascomycota</taxon>
        <taxon>Pezizomycotina</taxon>
        <taxon>Sordariomycetes</taxon>
        <taxon>Xylariomycetidae</taxon>
        <taxon>Xylariales</taxon>
        <taxon>Xylariaceae</taxon>
        <taxon>Xylaria</taxon>
    </lineage>
</organism>
<sequence>MRTTFLLILGLASMAFTAALPVPDEAAELGTDEGAQDDDTVIIYVYQASGDNRIQAPGSSGTDDDDAVAYP</sequence>
<feature type="compositionally biased region" description="Polar residues" evidence="1">
    <location>
        <begin position="52"/>
        <end position="61"/>
    </location>
</feature>
<protein>
    <submittedName>
        <fullName evidence="3">Uncharacterized protein</fullName>
    </submittedName>
</protein>
<feature type="compositionally biased region" description="Acidic residues" evidence="1">
    <location>
        <begin position="62"/>
        <end position="71"/>
    </location>
</feature>
<comment type="caution">
    <text evidence="3">The sequence shown here is derived from an EMBL/GenBank/DDBJ whole genome shotgun (WGS) entry which is preliminary data.</text>
</comment>
<evidence type="ECO:0000256" key="2">
    <source>
        <dbReference type="SAM" id="SignalP"/>
    </source>
</evidence>
<dbReference type="Proteomes" id="UP000286045">
    <property type="component" value="Unassembled WGS sequence"/>
</dbReference>
<feature type="signal peptide" evidence="2">
    <location>
        <begin position="1"/>
        <end position="19"/>
    </location>
</feature>
<accession>A0A439DGS4</accession>
<reference evidence="3 4" key="1">
    <citation type="submission" date="2018-12" db="EMBL/GenBank/DDBJ databases">
        <title>Draft genome sequence of Xylaria grammica IHI A82.</title>
        <authorList>
            <person name="Buettner E."/>
            <person name="Kellner H."/>
        </authorList>
    </citation>
    <scope>NUCLEOTIDE SEQUENCE [LARGE SCALE GENOMIC DNA]</scope>
    <source>
        <strain evidence="3 4">IHI A82</strain>
    </source>
</reference>